<feature type="compositionally biased region" description="Basic and acidic residues" evidence="1">
    <location>
        <begin position="130"/>
        <end position="148"/>
    </location>
</feature>
<feature type="compositionally biased region" description="Low complexity" evidence="1">
    <location>
        <begin position="10"/>
        <end position="21"/>
    </location>
</feature>
<feature type="compositionally biased region" description="Acidic residues" evidence="1">
    <location>
        <begin position="96"/>
        <end position="107"/>
    </location>
</feature>
<proteinExistence type="predicted"/>
<evidence type="ECO:0000313" key="3">
    <source>
        <dbReference type="Proteomes" id="UP000193862"/>
    </source>
</evidence>
<feature type="region of interest" description="Disordered" evidence="1">
    <location>
        <begin position="192"/>
        <end position="213"/>
    </location>
</feature>
<evidence type="ECO:0000256" key="1">
    <source>
        <dbReference type="SAM" id="MobiDB-lite"/>
    </source>
</evidence>
<gene>
    <name evidence="2" type="ORF">AQS8620_01404</name>
</gene>
<keyword evidence="3" id="KW-1185">Reference proteome</keyword>
<evidence type="ECO:0000313" key="2">
    <source>
        <dbReference type="EMBL" id="SLN37844.1"/>
    </source>
</evidence>
<sequence length="346" mass="37890">MTSETDHATAYAPAEPAPDGGEAAAVIASYAPLVLGAAERIDLPQQDADVDQPEVRDEFFARDPHLAFYSGEELDPNLSLEARIAELEAAVSSYADEFEPDGSEDQTDTTPTAMILSYPKRQETPAAQDTRAEEHAQAAAHETSHADADDSGAQEADSAESGAQEDQHVIGKDEERDAQILSFVTARYAVDEGADVAPDTPEVETRDHDAQAESDTLVEVHDWLDAEITEDVVDLAELQALAAATLIENDEIESVETEEPVALAEDDALDIDFDQLEAQEPDFDEDEDLDAAGYADDVFDEEALRDLVTTIIREELQGTMGERITRNLRRLVRREVQRAMTLKDFE</sequence>
<feature type="region of interest" description="Disordered" evidence="1">
    <location>
        <begin position="1"/>
        <end position="21"/>
    </location>
</feature>
<dbReference type="Proteomes" id="UP000193862">
    <property type="component" value="Unassembled WGS sequence"/>
</dbReference>
<feature type="region of interest" description="Disordered" evidence="1">
    <location>
        <begin position="96"/>
        <end position="175"/>
    </location>
</feature>
<organism evidence="2 3">
    <name type="scientific">Aquimixticola soesokkakensis</name>
    <dbReference type="NCBI Taxonomy" id="1519096"/>
    <lineage>
        <taxon>Bacteria</taxon>
        <taxon>Pseudomonadati</taxon>
        <taxon>Pseudomonadota</taxon>
        <taxon>Alphaproteobacteria</taxon>
        <taxon>Rhodobacterales</taxon>
        <taxon>Paracoccaceae</taxon>
        <taxon>Aquimixticola</taxon>
    </lineage>
</organism>
<protein>
    <submittedName>
        <fullName evidence="2">Uncharacterized protein</fullName>
    </submittedName>
</protein>
<dbReference type="EMBL" id="FWFS01000004">
    <property type="protein sequence ID" value="SLN37844.1"/>
    <property type="molecule type" value="Genomic_DNA"/>
</dbReference>
<dbReference type="AlphaFoldDB" id="A0A1Y5SDE8"/>
<name>A0A1Y5SDE8_9RHOB</name>
<reference evidence="2 3" key="1">
    <citation type="submission" date="2017-03" db="EMBL/GenBank/DDBJ databases">
        <authorList>
            <person name="Afonso C.L."/>
            <person name="Miller P.J."/>
            <person name="Scott M.A."/>
            <person name="Spackman E."/>
            <person name="Goraichik I."/>
            <person name="Dimitrov K.M."/>
            <person name="Suarez D.L."/>
            <person name="Swayne D.E."/>
        </authorList>
    </citation>
    <scope>NUCLEOTIDE SEQUENCE [LARGE SCALE GENOMIC DNA]</scope>
    <source>
        <strain evidence="2 3">CECT 8620</strain>
    </source>
</reference>
<accession>A0A1Y5SDE8</accession>
<feature type="compositionally biased region" description="Basic and acidic residues" evidence="1">
    <location>
        <begin position="165"/>
        <end position="175"/>
    </location>
</feature>